<dbReference type="Pfam" id="PF10988">
    <property type="entry name" value="DUF2807"/>
    <property type="match status" value="1"/>
</dbReference>
<dbReference type="InterPro" id="IPR021255">
    <property type="entry name" value="DUF2807"/>
</dbReference>
<evidence type="ECO:0000259" key="2">
    <source>
        <dbReference type="Pfam" id="PF13568"/>
    </source>
</evidence>
<organism evidence="3">
    <name type="scientific">bioreactor metagenome</name>
    <dbReference type="NCBI Taxonomy" id="1076179"/>
    <lineage>
        <taxon>unclassified sequences</taxon>
        <taxon>metagenomes</taxon>
        <taxon>ecological metagenomes</taxon>
    </lineage>
</organism>
<proteinExistence type="predicted"/>
<dbReference type="InterPro" id="IPR025665">
    <property type="entry name" value="Beta-barrel_OMP_2"/>
</dbReference>
<evidence type="ECO:0000259" key="1">
    <source>
        <dbReference type="Pfam" id="PF10988"/>
    </source>
</evidence>
<name>A0A644WTX3_9ZZZZ</name>
<protein>
    <recommendedName>
        <fullName evidence="4">Outer membrane protein beta-barrel domain-containing protein</fullName>
    </recommendedName>
</protein>
<feature type="domain" description="Outer membrane protein beta-barrel" evidence="2">
    <location>
        <begin position="199"/>
        <end position="352"/>
    </location>
</feature>
<dbReference type="EMBL" id="VSSQ01001323">
    <property type="protein sequence ID" value="MPM07330.1"/>
    <property type="molecule type" value="Genomic_DNA"/>
</dbReference>
<dbReference type="Pfam" id="PF13568">
    <property type="entry name" value="OMP_b-brl_2"/>
    <property type="match status" value="1"/>
</dbReference>
<comment type="caution">
    <text evidence="3">The sequence shown here is derived from an EMBL/GenBank/DDBJ whole genome shotgun (WGS) entry which is preliminary data.</text>
</comment>
<feature type="domain" description="Putative auto-transporter adhesin head GIN" evidence="1">
    <location>
        <begin position="2"/>
        <end position="122"/>
    </location>
</feature>
<sequence length="379" mass="41300">MKVTAPVISEIELKSVSELYTDGVFNTPQLKLTSEGAAEYHMDLQCETLSLDFQGAAEAWLNGNANNLIAQLKGASEVHAYDLKTKNADITTDGAADIKVTVDESLKARGSGASEIAYDGTPANVDVDVEGVATIKKRGGESVEVSIGETGCHNDGNDDNDKDFGNEFNGHWAGVDLMMNSFVSKYGDINTAPGYDFMETDFSKSIGVQVNFMEFNIPFVETEKIGLGLTTGLGWSFLNYRLNDNVRLIKDSAVLMAYSDTISTTLKSKLTTSYLVMPLMLEFNTSSENRDNGFHVGVGAFGGVRVGSHTKVVVDDRGDKDKFKTNGNYHLNPFKYGLMVRMGWGSVNLFANYALSEMFDKNEGPAVYPVEFGLSFDIN</sequence>
<evidence type="ECO:0000313" key="3">
    <source>
        <dbReference type="EMBL" id="MPM07330.1"/>
    </source>
</evidence>
<dbReference type="AlphaFoldDB" id="A0A644WTX3"/>
<evidence type="ECO:0008006" key="4">
    <source>
        <dbReference type="Google" id="ProtNLM"/>
    </source>
</evidence>
<gene>
    <name evidence="3" type="ORF">SDC9_53636</name>
</gene>
<reference evidence="3" key="1">
    <citation type="submission" date="2019-08" db="EMBL/GenBank/DDBJ databases">
        <authorList>
            <person name="Kucharzyk K."/>
            <person name="Murdoch R.W."/>
            <person name="Higgins S."/>
            <person name="Loffler F."/>
        </authorList>
    </citation>
    <scope>NUCLEOTIDE SEQUENCE</scope>
</reference>
<accession>A0A644WTX3</accession>
<dbReference type="Gene3D" id="2.160.20.120">
    <property type="match status" value="1"/>
</dbReference>